<gene>
    <name evidence="2" type="ORF">CEN88_294</name>
</gene>
<dbReference type="Gene3D" id="3.30.460.10">
    <property type="entry name" value="Beta Polymerase, domain 2"/>
    <property type="match status" value="1"/>
</dbReference>
<dbReference type="GO" id="GO:0016779">
    <property type="term" value="F:nucleotidyltransferase activity"/>
    <property type="evidence" value="ECO:0007669"/>
    <property type="project" value="InterPro"/>
</dbReference>
<organism evidence="2 3">
    <name type="scientific">Candidatus Berkelbacteria bacterium Licking1014_2</name>
    <dbReference type="NCBI Taxonomy" id="2017146"/>
    <lineage>
        <taxon>Bacteria</taxon>
        <taxon>Candidatus Berkelbacteria</taxon>
    </lineage>
</organism>
<evidence type="ECO:0000313" key="2">
    <source>
        <dbReference type="EMBL" id="TSC96675.1"/>
    </source>
</evidence>
<feature type="domain" description="Polymerase nucleotidyl transferase" evidence="1">
    <location>
        <begin position="26"/>
        <end position="68"/>
    </location>
</feature>
<dbReference type="AlphaFoldDB" id="A0A554LUY1"/>
<dbReference type="InterPro" id="IPR002934">
    <property type="entry name" value="Polymerase_NTP_transf_dom"/>
</dbReference>
<dbReference type="InterPro" id="IPR043519">
    <property type="entry name" value="NT_sf"/>
</dbReference>
<dbReference type="Pfam" id="PF01909">
    <property type="entry name" value="NTP_transf_2"/>
    <property type="match status" value="1"/>
</dbReference>
<protein>
    <submittedName>
        <fullName evidence="2">DNA polymerase, beta domain-containing protein</fullName>
    </submittedName>
</protein>
<proteinExistence type="predicted"/>
<sequence>MPGDLPMAQGKNRLKEPIINQVNIYKKSLLEAGILVKEMIVFGSSTKNFTHRWNDIDVAVVSPLFGKNYHRELVRLMELRPDAAMDIEPHPFNPRDLVNEWDPLASEIKKYGIKV</sequence>
<reference evidence="2 3" key="1">
    <citation type="submission" date="2017-07" db="EMBL/GenBank/DDBJ databases">
        <title>Mechanisms for carbon and nitrogen cycling indicate functional differentiation within the Candidate Phyla Radiation.</title>
        <authorList>
            <person name="Danczak R.E."/>
            <person name="Johnston M.D."/>
            <person name="Kenah C."/>
            <person name="Slattery M."/>
            <person name="Wrighton K.C."/>
            <person name="Wilkins M.J."/>
        </authorList>
    </citation>
    <scope>NUCLEOTIDE SEQUENCE [LARGE SCALE GENOMIC DNA]</scope>
    <source>
        <strain evidence="2">Licking1014_2</strain>
    </source>
</reference>
<dbReference type="Proteomes" id="UP000318711">
    <property type="component" value="Unassembled WGS sequence"/>
</dbReference>
<dbReference type="SUPFAM" id="SSF81301">
    <property type="entry name" value="Nucleotidyltransferase"/>
    <property type="match status" value="1"/>
</dbReference>
<evidence type="ECO:0000259" key="1">
    <source>
        <dbReference type="Pfam" id="PF01909"/>
    </source>
</evidence>
<accession>A0A554LUY1</accession>
<dbReference type="EMBL" id="VMGL01000031">
    <property type="protein sequence ID" value="TSC96675.1"/>
    <property type="molecule type" value="Genomic_DNA"/>
</dbReference>
<comment type="caution">
    <text evidence="2">The sequence shown here is derived from an EMBL/GenBank/DDBJ whole genome shotgun (WGS) entry which is preliminary data.</text>
</comment>
<evidence type="ECO:0000313" key="3">
    <source>
        <dbReference type="Proteomes" id="UP000318711"/>
    </source>
</evidence>
<name>A0A554LUY1_9BACT</name>